<protein>
    <recommendedName>
        <fullName evidence="13">Peptidase M48 domain-containing protein</fullName>
    </recommendedName>
</protein>
<evidence type="ECO:0000256" key="9">
    <source>
        <dbReference type="ARBA" id="ARBA00023049"/>
    </source>
</evidence>
<dbReference type="EMBL" id="PRLA01000003">
    <property type="protein sequence ID" value="RAW50990.1"/>
    <property type="molecule type" value="Genomic_DNA"/>
</dbReference>
<dbReference type="InterPro" id="IPR001915">
    <property type="entry name" value="Peptidase_M48"/>
</dbReference>
<comment type="similarity">
    <text evidence="11">Belongs to the peptidase M48 family.</text>
</comment>
<comment type="cofactor">
    <cofactor evidence="11">
        <name>Zn(2+)</name>
        <dbReference type="ChEBI" id="CHEBI:29105"/>
    </cofactor>
    <text evidence="11">Binds 1 zinc ion per subunit.</text>
</comment>
<evidence type="ECO:0000256" key="11">
    <source>
        <dbReference type="RuleBase" id="RU003983"/>
    </source>
</evidence>
<evidence type="ECO:0000256" key="10">
    <source>
        <dbReference type="ARBA" id="ARBA00023136"/>
    </source>
</evidence>
<evidence type="ECO:0000256" key="6">
    <source>
        <dbReference type="ARBA" id="ARBA00022801"/>
    </source>
</evidence>
<comment type="caution">
    <text evidence="14">The sequence shown here is derived from an EMBL/GenBank/DDBJ whole genome shotgun (WGS) entry which is preliminary data.</text>
</comment>
<evidence type="ECO:0000256" key="8">
    <source>
        <dbReference type="ARBA" id="ARBA00022989"/>
    </source>
</evidence>
<dbReference type="GO" id="GO:0005886">
    <property type="term" value="C:plasma membrane"/>
    <property type="evidence" value="ECO:0007669"/>
    <property type="project" value="UniProtKB-SubCell"/>
</dbReference>
<evidence type="ECO:0000256" key="1">
    <source>
        <dbReference type="ARBA" id="ARBA00004651"/>
    </source>
</evidence>
<keyword evidence="8 12" id="KW-1133">Transmembrane helix</keyword>
<keyword evidence="7 11" id="KW-0862">Zinc</keyword>
<keyword evidence="10 12" id="KW-0472">Membrane</keyword>
<feature type="transmembrane region" description="Helical" evidence="12">
    <location>
        <begin position="12"/>
        <end position="36"/>
    </location>
</feature>
<evidence type="ECO:0000256" key="3">
    <source>
        <dbReference type="ARBA" id="ARBA00022670"/>
    </source>
</evidence>
<dbReference type="PANTHER" id="PTHR43221">
    <property type="entry name" value="PROTEASE HTPX"/>
    <property type="match status" value="1"/>
</dbReference>
<comment type="subcellular location">
    <subcellularLocation>
        <location evidence="1">Cell membrane</location>
        <topology evidence="1">Multi-pass membrane protein</topology>
    </subcellularLocation>
</comment>
<dbReference type="AlphaFoldDB" id="A0AAX1QNB1"/>
<evidence type="ECO:0000256" key="2">
    <source>
        <dbReference type="ARBA" id="ARBA00022475"/>
    </source>
</evidence>
<keyword evidence="5" id="KW-0479">Metal-binding</keyword>
<dbReference type="GO" id="GO:0004222">
    <property type="term" value="F:metalloendopeptidase activity"/>
    <property type="evidence" value="ECO:0007669"/>
    <property type="project" value="InterPro"/>
</dbReference>
<feature type="transmembrane region" description="Helical" evidence="12">
    <location>
        <begin position="134"/>
        <end position="154"/>
    </location>
</feature>
<name>A0AAX1QNB1_9FIRM</name>
<keyword evidence="9 11" id="KW-0482">Metalloprotease</keyword>
<accession>A0AAX1QNB1</accession>
<keyword evidence="3 11" id="KW-0645">Protease</keyword>
<dbReference type="Proteomes" id="UP000250997">
    <property type="component" value="Unassembled WGS sequence"/>
</dbReference>
<evidence type="ECO:0000256" key="4">
    <source>
        <dbReference type="ARBA" id="ARBA00022692"/>
    </source>
</evidence>
<dbReference type="Pfam" id="PF01435">
    <property type="entry name" value="Peptidase_M48"/>
    <property type="match status" value="1"/>
</dbReference>
<keyword evidence="4 12" id="KW-0812">Transmembrane</keyword>
<evidence type="ECO:0000259" key="13">
    <source>
        <dbReference type="Pfam" id="PF01435"/>
    </source>
</evidence>
<organism evidence="14 15">
    <name type="scientific">Faecalibacterium prausnitzii</name>
    <dbReference type="NCBI Taxonomy" id="853"/>
    <lineage>
        <taxon>Bacteria</taxon>
        <taxon>Bacillati</taxon>
        <taxon>Bacillota</taxon>
        <taxon>Clostridia</taxon>
        <taxon>Eubacteriales</taxon>
        <taxon>Oscillospiraceae</taxon>
        <taxon>Faecalibacterium</taxon>
    </lineage>
</organism>
<evidence type="ECO:0000313" key="15">
    <source>
        <dbReference type="Proteomes" id="UP000250997"/>
    </source>
</evidence>
<keyword evidence="6 11" id="KW-0378">Hydrolase</keyword>
<dbReference type="GO" id="GO:0046872">
    <property type="term" value="F:metal ion binding"/>
    <property type="evidence" value="ECO:0007669"/>
    <property type="project" value="UniProtKB-KW"/>
</dbReference>
<proteinExistence type="inferred from homology"/>
<keyword evidence="2" id="KW-1003">Cell membrane</keyword>
<reference evidence="14 15" key="1">
    <citation type="submission" date="2018-02" db="EMBL/GenBank/DDBJ databases">
        <title>Complete genome sequencing of Faecalibacterium prausnitzii strains isolated from the human gut.</title>
        <authorList>
            <person name="Fitzgerald B.C."/>
            <person name="Shkoporov A.N."/>
            <person name="Ross P.R."/>
            <person name="Hill C."/>
        </authorList>
    </citation>
    <scope>NUCLEOTIDE SEQUENCE [LARGE SCALE GENOMIC DNA]</scope>
    <source>
        <strain evidence="14 15">APC942/18-1</strain>
    </source>
</reference>
<evidence type="ECO:0000256" key="12">
    <source>
        <dbReference type="SAM" id="Phobius"/>
    </source>
</evidence>
<dbReference type="PANTHER" id="PTHR43221:SF1">
    <property type="entry name" value="PROTEASE HTPX"/>
    <property type="match status" value="1"/>
</dbReference>
<feature type="domain" description="Peptidase M48" evidence="13">
    <location>
        <begin position="59"/>
        <end position="272"/>
    </location>
</feature>
<gene>
    <name evidence="14" type="ORF">C4N27_06240</name>
</gene>
<dbReference type="GO" id="GO:0006508">
    <property type="term" value="P:proteolysis"/>
    <property type="evidence" value="ECO:0007669"/>
    <property type="project" value="UniProtKB-KW"/>
</dbReference>
<feature type="transmembrane region" description="Helical" evidence="12">
    <location>
        <begin position="160"/>
        <end position="183"/>
    </location>
</feature>
<evidence type="ECO:0000256" key="5">
    <source>
        <dbReference type="ARBA" id="ARBA00022723"/>
    </source>
</evidence>
<sequence>MNQRRGYCLSAAIIALDLLLTPFGWLAAVASLVWAGGLGEWATRKKLGAVPCTGGVSRSQRRLEACYRRVMAKAGEKLPPFCGEVEIYSLPGQQVNGAAFGRSIGITEGALQLDDHTVEAIIAHELGHIAHGDAVLNMVLTANIFSLAGLLVFWQLALGTFWLIVLAVALCCGVRFGYVSWMLTDRLSGLLQRVCEGFRSVCVALVQILARAAGRKGELQADAFAVELGYGFALCRFLERFADQPQPGRDLFDVLYSTHPDSALRADHIRRRM</sequence>
<dbReference type="RefSeq" id="WP_158395011.1">
    <property type="nucleotide sequence ID" value="NZ_CP026548.1"/>
</dbReference>
<dbReference type="Gene3D" id="3.30.2010.10">
    <property type="entry name" value="Metalloproteases ('zincins'), catalytic domain"/>
    <property type="match status" value="1"/>
</dbReference>
<evidence type="ECO:0000256" key="7">
    <source>
        <dbReference type="ARBA" id="ARBA00022833"/>
    </source>
</evidence>
<evidence type="ECO:0000313" key="14">
    <source>
        <dbReference type="EMBL" id="RAW50990.1"/>
    </source>
</evidence>
<dbReference type="InterPro" id="IPR050083">
    <property type="entry name" value="HtpX_protease"/>
</dbReference>